<feature type="domain" description="Protein kinase" evidence="10">
    <location>
        <begin position="1"/>
        <end position="171"/>
    </location>
</feature>
<evidence type="ECO:0000256" key="9">
    <source>
        <dbReference type="ARBA" id="ARBA00048679"/>
    </source>
</evidence>
<dbReference type="Gene3D" id="1.10.510.10">
    <property type="entry name" value="Transferase(Phosphotransferase) domain 1"/>
    <property type="match status" value="2"/>
</dbReference>
<dbReference type="PANTHER" id="PTHR24356:SF418">
    <property type="entry name" value="SERINE_THREONINE-PROTEIN KINASE WARTS"/>
    <property type="match status" value="1"/>
</dbReference>
<dbReference type="Pfam" id="PF00069">
    <property type="entry name" value="Pkinase"/>
    <property type="match status" value="2"/>
</dbReference>
<keyword evidence="6" id="KW-0418">Kinase</keyword>
<evidence type="ECO:0000313" key="12">
    <source>
        <dbReference type="WBParaSite" id="PSAMB.scaffold15484size1566.g36536.t1"/>
    </source>
</evidence>
<evidence type="ECO:0000256" key="5">
    <source>
        <dbReference type="ARBA" id="ARBA00022741"/>
    </source>
</evidence>
<dbReference type="InterPro" id="IPR050236">
    <property type="entry name" value="Ser_Thr_kinase_AGC"/>
</dbReference>
<dbReference type="AlphaFoldDB" id="A0A914V546"/>
<protein>
    <recommendedName>
        <fullName evidence="1">non-specific serine/threonine protein kinase</fullName>
        <ecNumber evidence="1">2.7.11.1</ecNumber>
    </recommendedName>
</protein>
<evidence type="ECO:0000256" key="1">
    <source>
        <dbReference type="ARBA" id="ARBA00012513"/>
    </source>
</evidence>
<keyword evidence="5" id="KW-0547">Nucleotide-binding</keyword>
<dbReference type="GO" id="GO:0005524">
    <property type="term" value="F:ATP binding"/>
    <property type="evidence" value="ECO:0007669"/>
    <property type="project" value="UniProtKB-KW"/>
</dbReference>
<evidence type="ECO:0000256" key="8">
    <source>
        <dbReference type="ARBA" id="ARBA00047899"/>
    </source>
</evidence>
<dbReference type="InterPro" id="IPR011009">
    <property type="entry name" value="Kinase-like_dom_sf"/>
</dbReference>
<dbReference type="GO" id="GO:0004674">
    <property type="term" value="F:protein serine/threonine kinase activity"/>
    <property type="evidence" value="ECO:0007669"/>
    <property type="project" value="UniProtKB-KW"/>
</dbReference>
<dbReference type="InterPro" id="IPR000719">
    <property type="entry name" value="Prot_kinase_dom"/>
</dbReference>
<reference evidence="12" key="1">
    <citation type="submission" date="2022-11" db="UniProtKB">
        <authorList>
            <consortium name="WormBaseParasite"/>
        </authorList>
    </citation>
    <scope>IDENTIFICATION</scope>
</reference>
<dbReference type="GO" id="GO:0035329">
    <property type="term" value="P:hippo signaling"/>
    <property type="evidence" value="ECO:0007669"/>
    <property type="project" value="TreeGrafter"/>
</dbReference>
<evidence type="ECO:0000259" key="10">
    <source>
        <dbReference type="PROSITE" id="PS50011"/>
    </source>
</evidence>
<dbReference type="WBParaSite" id="PSAMB.scaffold15484size1566.g36536.t1">
    <property type="protein sequence ID" value="PSAMB.scaffold15484size1566.g36536.t1"/>
    <property type="gene ID" value="PSAMB.scaffold15484size1566.g36536"/>
</dbReference>
<proteinExistence type="predicted"/>
<keyword evidence="3" id="KW-0597">Phosphoprotein</keyword>
<keyword evidence="4" id="KW-0808">Transferase</keyword>
<sequence>MEYIPGGDMMTLLCKKEIFEESLAKFYIAELACAIEYVHSLGFIHRDIKPDNILIDQNGHIKLTDFGLCTGLRWTHDKKYYGPDHPMPNHQREDSLDLMRRYHNLEDNLKVLHYRNKTKRNKAHSVVGTSNYMAPEVIAKKGHTQLCDWWSVGVILYEMVVGCPPFYSENQ</sequence>
<dbReference type="PROSITE" id="PS50011">
    <property type="entry name" value="PROTEIN_KINASE_DOM"/>
    <property type="match status" value="1"/>
</dbReference>
<keyword evidence="11" id="KW-1185">Reference proteome</keyword>
<keyword evidence="2" id="KW-0723">Serine/threonine-protein kinase</keyword>
<dbReference type="GO" id="GO:0043065">
    <property type="term" value="P:positive regulation of apoptotic process"/>
    <property type="evidence" value="ECO:0007669"/>
    <property type="project" value="TreeGrafter"/>
</dbReference>
<dbReference type="GO" id="GO:0000082">
    <property type="term" value="P:G1/S transition of mitotic cell cycle"/>
    <property type="evidence" value="ECO:0007669"/>
    <property type="project" value="TreeGrafter"/>
</dbReference>
<dbReference type="GO" id="GO:0007010">
    <property type="term" value="P:cytoskeleton organization"/>
    <property type="evidence" value="ECO:0007669"/>
    <property type="project" value="UniProtKB-ARBA"/>
</dbReference>
<evidence type="ECO:0000256" key="6">
    <source>
        <dbReference type="ARBA" id="ARBA00022777"/>
    </source>
</evidence>
<evidence type="ECO:0000256" key="4">
    <source>
        <dbReference type="ARBA" id="ARBA00022679"/>
    </source>
</evidence>
<evidence type="ECO:0000256" key="2">
    <source>
        <dbReference type="ARBA" id="ARBA00022527"/>
    </source>
</evidence>
<keyword evidence="7" id="KW-0067">ATP-binding</keyword>
<dbReference type="PROSITE" id="PS00108">
    <property type="entry name" value="PROTEIN_KINASE_ST"/>
    <property type="match status" value="1"/>
</dbReference>
<evidence type="ECO:0000313" key="11">
    <source>
        <dbReference type="Proteomes" id="UP000887566"/>
    </source>
</evidence>
<dbReference type="PANTHER" id="PTHR24356">
    <property type="entry name" value="SERINE/THREONINE-PROTEIN KINASE"/>
    <property type="match status" value="1"/>
</dbReference>
<dbReference type="InterPro" id="IPR008271">
    <property type="entry name" value="Ser/Thr_kinase_AS"/>
</dbReference>
<organism evidence="11 12">
    <name type="scientific">Plectus sambesii</name>
    <dbReference type="NCBI Taxonomy" id="2011161"/>
    <lineage>
        <taxon>Eukaryota</taxon>
        <taxon>Metazoa</taxon>
        <taxon>Ecdysozoa</taxon>
        <taxon>Nematoda</taxon>
        <taxon>Chromadorea</taxon>
        <taxon>Plectida</taxon>
        <taxon>Plectina</taxon>
        <taxon>Plectoidea</taxon>
        <taxon>Plectidae</taxon>
        <taxon>Plectus</taxon>
    </lineage>
</organism>
<dbReference type="FunFam" id="1.10.510.10:FF:000024">
    <property type="entry name" value="Probable serine/threonine-protein kinase cot-1"/>
    <property type="match status" value="1"/>
</dbReference>
<dbReference type="Proteomes" id="UP000887566">
    <property type="component" value="Unplaced"/>
</dbReference>
<dbReference type="SMART" id="SM00220">
    <property type="entry name" value="S_TKc"/>
    <property type="match status" value="1"/>
</dbReference>
<comment type="catalytic activity">
    <reaction evidence="9">
        <text>L-seryl-[protein] + ATP = O-phospho-L-seryl-[protein] + ADP + H(+)</text>
        <dbReference type="Rhea" id="RHEA:17989"/>
        <dbReference type="Rhea" id="RHEA-COMP:9863"/>
        <dbReference type="Rhea" id="RHEA-COMP:11604"/>
        <dbReference type="ChEBI" id="CHEBI:15378"/>
        <dbReference type="ChEBI" id="CHEBI:29999"/>
        <dbReference type="ChEBI" id="CHEBI:30616"/>
        <dbReference type="ChEBI" id="CHEBI:83421"/>
        <dbReference type="ChEBI" id="CHEBI:456216"/>
        <dbReference type="EC" id="2.7.11.1"/>
    </reaction>
</comment>
<evidence type="ECO:0000256" key="3">
    <source>
        <dbReference type="ARBA" id="ARBA00022553"/>
    </source>
</evidence>
<comment type="catalytic activity">
    <reaction evidence="8">
        <text>L-threonyl-[protein] + ATP = O-phospho-L-threonyl-[protein] + ADP + H(+)</text>
        <dbReference type="Rhea" id="RHEA:46608"/>
        <dbReference type="Rhea" id="RHEA-COMP:11060"/>
        <dbReference type="Rhea" id="RHEA-COMP:11605"/>
        <dbReference type="ChEBI" id="CHEBI:15378"/>
        <dbReference type="ChEBI" id="CHEBI:30013"/>
        <dbReference type="ChEBI" id="CHEBI:30616"/>
        <dbReference type="ChEBI" id="CHEBI:61977"/>
        <dbReference type="ChEBI" id="CHEBI:456216"/>
        <dbReference type="EC" id="2.7.11.1"/>
    </reaction>
</comment>
<dbReference type="EC" id="2.7.11.1" evidence="1"/>
<accession>A0A914V546</accession>
<dbReference type="SUPFAM" id="SSF56112">
    <property type="entry name" value="Protein kinase-like (PK-like)"/>
    <property type="match status" value="1"/>
</dbReference>
<evidence type="ECO:0000256" key="7">
    <source>
        <dbReference type="ARBA" id="ARBA00022840"/>
    </source>
</evidence>
<name>A0A914V546_9BILA</name>
<dbReference type="GO" id="GO:0046620">
    <property type="term" value="P:regulation of organ growth"/>
    <property type="evidence" value="ECO:0007669"/>
    <property type="project" value="TreeGrafter"/>
</dbReference>